<evidence type="ECO:0000313" key="8">
    <source>
        <dbReference type="Proteomes" id="UP000433876"/>
    </source>
</evidence>
<keyword evidence="3 6" id="KW-0812">Transmembrane</keyword>
<evidence type="ECO:0000313" key="7">
    <source>
        <dbReference type="EMBL" id="KAA8635330.1"/>
    </source>
</evidence>
<keyword evidence="4 6" id="KW-1133">Transmembrane helix</keyword>
<reference evidence="7 8" key="1">
    <citation type="submission" date="2017-07" db="EMBL/GenBank/DDBJ databases">
        <title>Genome sequence of the Sordaria macrospora wild type strain R19027.</title>
        <authorList>
            <person name="Nowrousian M."/>
            <person name="Teichert I."/>
            <person name="Kueck U."/>
        </authorList>
    </citation>
    <scope>NUCLEOTIDE SEQUENCE [LARGE SCALE GENOMIC DNA]</scope>
    <source>
        <strain evidence="7 8">R19027</strain>
        <tissue evidence="7">Mycelium</tissue>
    </source>
</reference>
<sequence>MPVSVWSSLTIASAQAGRESQYKKGEDISDFAIEKARFVGIYTLILVSSVGSAAYGVSLNERAHLAMPLVLQFLTGAATSSIFTLCGTLLTDLNPNASATVQASYNLVRCLGAGAAIAAQQPLADAADSGWCFGVFAIIMMMGLPLSMLIEKQGLEWRRAKALKDSRKDGI</sequence>
<dbReference type="EMBL" id="NMPR01000013">
    <property type="protein sequence ID" value="KAA8635330.1"/>
    <property type="molecule type" value="Genomic_DNA"/>
</dbReference>
<feature type="transmembrane region" description="Helical" evidence="6">
    <location>
        <begin position="131"/>
        <end position="150"/>
    </location>
</feature>
<evidence type="ECO:0000256" key="4">
    <source>
        <dbReference type="ARBA" id="ARBA00022989"/>
    </source>
</evidence>
<feature type="transmembrane region" description="Helical" evidence="6">
    <location>
        <begin position="69"/>
        <end position="90"/>
    </location>
</feature>
<keyword evidence="2" id="KW-0813">Transport</keyword>
<accession>A0A8S9A2H0</accession>
<evidence type="ECO:0000256" key="5">
    <source>
        <dbReference type="ARBA" id="ARBA00023136"/>
    </source>
</evidence>
<dbReference type="Proteomes" id="UP000433876">
    <property type="component" value="Unassembled WGS sequence"/>
</dbReference>
<dbReference type="PANTHER" id="PTHR23502">
    <property type="entry name" value="MAJOR FACILITATOR SUPERFAMILY"/>
    <property type="match status" value="1"/>
</dbReference>
<dbReference type="OMA" id="YSFPLER"/>
<evidence type="ECO:0000256" key="1">
    <source>
        <dbReference type="ARBA" id="ARBA00004141"/>
    </source>
</evidence>
<keyword evidence="5 6" id="KW-0472">Membrane</keyword>
<dbReference type="Gene3D" id="1.20.1250.20">
    <property type="entry name" value="MFS general substrate transporter like domains"/>
    <property type="match status" value="1"/>
</dbReference>
<dbReference type="AlphaFoldDB" id="A0A8S9A2H0"/>
<gene>
    <name evidence="7" type="ORF">SMACR_01563</name>
</gene>
<dbReference type="GO" id="GO:0005886">
    <property type="term" value="C:plasma membrane"/>
    <property type="evidence" value="ECO:0007669"/>
    <property type="project" value="TreeGrafter"/>
</dbReference>
<dbReference type="VEuPathDB" id="FungiDB:SMAC_01563"/>
<organism evidence="7 8">
    <name type="scientific">Sordaria macrospora</name>
    <dbReference type="NCBI Taxonomy" id="5147"/>
    <lineage>
        <taxon>Eukaryota</taxon>
        <taxon>Fungi</taxon>
        <taxon>Dikarya</taxon>
        <taxon>Ascomycota</taxon>
        <taxon>Pezizomycotina</taxon>
        <taxon>Sordariomycetes</taxon>
        <taxon>Sordariomycetidae</taxon>
        <taxon>Sordariales</taxon>
        <taxon>Sordariaceae</taxon>
        <taxon>Sordaria</taxon>
    </lineage>
</organism>
<evidence type="ECO:0000256" key="6">
    <source>
        <dbReference type="SAM" id="Phobius"/>
    </source>
</evidence>
<evidence type="ECO:0000256" key="2">
    <source>
        <dbReference type="ARBA" id="ARBA00022448"/>
    </source>
</evidence>
<dbReference type="PANTHER" id="PTHR23502:SF51">
    <property type="entry name" value="QUINIDINE RESISTANCE PROTEIN 1-RELATED"/>
    <property type="match status" value="1"/>
</dbReference>
<dbReference type="SUPFAM" id="SSF103473">
    <property type="entry name" value="MFS general substrate transporter"/>
    <property type="match status" value="1"/>
</dbReference>
<feature type="transmembrane region" description="Helical" evidence="6">
    <location>
        <begin position="40"/>
        <end position="57"/>
    </location>
</feature>
<comment type="caution">
    <text evidence="7">The sequence shown here is derived from an EMBL/GenBank/DDBJ whole genome shotgun (WGS) entry which is preliminary data.</text>
</comment>
<dbReference type="InterPro" id="IPR036259">
    <property type="entry name" value="MFS_trans_sf"/>
</dbReference>
<dbReference type="GO" id="GO:0022857">
    <property type="term" value="F:transmembrane transporter activity"/>
    <property type="evidence" value="ECO:0007669"/>
    <property type="project" value="TreeGrafter"/>
</dbReference>
<proteinExistence type="predicted"/>
<comment type="subcellular location">
    <subcellularLocation>
        <location evidence="1">Membrane</location>
        <topology evidence="1">Multi-pass membrane protein</topology>
    </subcellularLocation>
</comment>
<protein>
    <submittedName>
        <fullName evidence="7">Uncharacterized protein</fullName>
    </submittedName>
</protein>
<evidence type="ECO:0000256" key="3">
    <source>
        <dbReference type="ARBA" id="ARBA00022692"/>
    </source>
</evidence>
<name>A0A8S9A2H0_SORMA</name>